<dbReference type="AlphaFoldDB" id="A0A6I8UL79"/>
<protein>
    <recommendedName>
        <fullName evidence="4">Cytochrome c oxidase assembly factor 1 homolog</fullName>
    </recommendedName>
</protein>
<dbReference type="FunCoup" id="A0A6I8UL79">
    <property type="interactions" value="4"/>
</dbReference>
<dbReference type="PANTHER" id="PTHR47148">
    <property type="entry name" value="CYTOCHROME C OXIDASE ASSEMBLY FACTOR 1 HOMOLOG"/>
    <property type="match status" value="1"/>
</dbReference>
<dbReference type="Proteomes" id="UP000001819">
    <property type="component" value="Chromosome 4"/>
</dbReference>
<dbReference type="RefSeq" id="XP_001357223.4">
    <property type="nucleotide sequence ID" value="XM_001357187.4"/>
</dbReference>
<accession>A0A6I8UL79</accession>
<dbReference type="InterPro" id="IPR014807">
    <property type="entry name" value="Coa1"/>
</dbReference>
<dbReference type="Pfam" id="PF08695">
    <property type="entry name" value="Coa1"/>
    <property type="match status" value="1"/>
</dbReference>
<evidence type="ECO:0000256" key="1">
    <source>
        <dbReference type="SAM" id="MobiDB-lite"/>
    </source>
</evidence>
<dbReference type="GO" id="GO:0005743">
    <property type="term" value="C:mitochondrial inner membrane"/>
    <property type="evidence" value="ECO:0007669"/>
    <property type="project" value="TreeGrafter"/>
</dbReference>
<dbReference type="GO" id="GO:0032981">
    <property type="term" value="P:mitochondrial respiratory chain complex I assembly"/>
    <property type="evidence" value="ECO:0007669"/>
    <property type="project" value="TreeGrafter"/>
</dbReference>
<dbReference type="GO" id="GO:0033617">
    <property type="term" value="P:mitochondrial respiratory chain complex IV assembly"/>
    <property type="evidence" value="ECO:0007669"/>
    <property type="project" value="TreeGrafter"/>
</dbReference>
<name>A0A6I8UL79_DROPS</name>
<evidence type="ECO:0008006" key="4">
    <source>
        <dbReference type="Google" id="ProtNLM"/>
    </source>
</evidence>
<dbReference type="InParanoid" id="A0A6I8UL79"/>
<evidence type="ECO:0000313" key="3">
    <source>
        <dbReference type="RefSeq" id="XP_001357223.4"/>
    </source>
</evidence>
<keyword evidence="2" id="KW-1185">Reference proteome</keyword>
<feature type="compositionally biased region" description="Low complexity" evidence="1">
    <location>
        <begin position="181"/>
        <end position="194"/>
    </location>
</feature>
<gene>
    <name evidence="3" type="primary">LOC4817922</name>
</gene>
<sequence length="238" mass="26871">MLLALLAKFNTMPTLKMRLTLPSRRSLANLCVFGAMASLSGLAYLHWKLEDRVRQADYYQLAIKTLRQHGGAVRLLGEPIKETGFSLTNNRNTCDENRAQLEVAVHGTKDKGTVFFWATNNREKGWLIDRLELETKQYPNTRFLLKKPTGRALQDVGNEEDDEEHEHAHIVVPEPKPLGPQMPQHPEQPSQQEPHAFDQPGYQEGPVQGGPNQPKTLHQHQGQEPAPYIQTADGGRMN</sequence>
<proteinExistence type="predicted"/>
<dbReference type="PANTHER" id="PTHR47148:SF1">
    <property type="entry name" value="CYTOCHROME C OXIDASE ASSEMBLY FACTOR 1 HOMOLOG"/>
    <property type="match status" value="1"/>
</dbReference>
<evidence type="ECO:0000313" key="2">
    <source>
        <dbReference type="Proteomes" id="UP000001819"/>
    </source>
</evidence>
<reference evidence="3" key="1">
    <citation type="submission" date="2025-08" db="UniProtKB">
        <authorList>
            <consortium name="RefSeq"/>
        </authorList>
    </citation>
    <scope>IDENTIFICATION</scope>
    <source>
        <strain evidence="3">MV-25-SWS-2005</strain>
        <tissue evidence="3">Whole body</tissue>
    </source>
</reference>
<feature type="region of interest" description="Disordered" evidence="1">
    <location>
        <begin position="173"/>
        <end position="238"/>
    </location>
</feature>
<organism evidence="2 3">
    <name type="scientific">Drosophila pseudoobscura pseudoobscura</name>
    <name type="common">Fruit fly</name>
    <dbReference type="NCBI Taxonomy" id="46245"/>
    <lineage>
        <taxon>Eukaryota</taxon>
        <taxon>Metazoa</taxon>
        <taxon>Ecdysozoa</taxon>
        <taxon>Arthropoda</taxon>
        <taxon>Hexapoda</taxon>
        <taxon>Insecta</taxon>
        <taxon>Pterygota</taxon>
        <taxon>Neoptera</taxon>
        <taxon>Endopterygota</taxon>
        <taxon>Diptera</taxon>
        <taxon>Brachycera</taxon>
        <taxon>Muscomorpha</taxon>
        <taxon>Ephydroidea</taxon>
        <taxon>Drosophilidae</taxon>
        <taxon>Drosophila</taxon>
        <taxon>Sophophora</taxon>
    </lineage>
</organism>
<feature type="compositionally biased region" description="Polar residues" evidence="1">
    <location>
        <begin position="210"/>
        <end position="222"/>
    </location>
</feature>
<dbReference type="KEGG" id="dpo:4817922"/>